<keyword evidence="2 7" id="KW-0436">Ligase</keyword>
<gene>
    <name evidence="7" type="ORF">MGWOODY_Clf2841</name>
</gene>
<evidence type="ECO:0000256" key="3">
    <source>
        <dbReference type="ARBA" id="ARBA00022832"/>
    </source>
</evidence>
<dbReference type="InterPro" id="IPR042099">
    <property type="entry name" value="ANL_N_sf"/>
</dbReference>
<evidence type="ECO:0000256" key="4">
    <source>
        <dbReference type="ARBA" id="ARBA00023098"/>
    </source>
</evidence>
<evidence type="ECO:0000256" key="2">
    <source>
        <dbReference type="ARBA" id="ARBA00022598"/>
    </source>
</evidence>
<feature type="domain" description="AMP-dependent synthetase/ligase" evidence="5">
    <location>
        <begin position="19"/>
        <end position="396"/>
    </location>
</feature>
<proteinExistence type="inferred from homology"/>
<dbReference type="InterPro" id="IPR045851">
    <property type="entry name" value="AMP-bd_C_sf"/>
</dbReference>
<evidence type="ECO:0000259" key="5">
    <source>
        <dbReference type="Pfam" id="PF00501"/>
    </source>
</evidence>
<dbReference type="FunFam" id="3.30.300.30:FF:000008">
    <property type="entry name" value="2,3-dihydroxybenzoate-AMP ligase"/>
    <property type="match status" value="1"/>
</dbReference>
<dbReference type="NCBIfam" id="NF004837">
    <property type="entry name" value="PRK06187.1"/>
    <property type="match status" value="1"/>
</dbReference>
<dbReference type="Pfam" id="PF13193">
    <property type="entry name" value="AMP-binding_C"/>
    <property type="match status" value="1"/>
</dbReference>
<comment type="similarity">
    <text evidence="1">Belongs to the ATP-dependent AMP-binding enzyme family.</text>
</comment>
<sequence>MMDYPLLVHQFLERASVFSPHKEIISREGDSAHRYTYADLTKRASRLSNALAGLGVGKGDRVGTFAWNTYRHLEAYFAAPSMGAVLHTINIRLFTEDLVYIINHAGDKVILIDPDLVPILEPLAPQLESVEHFIILTDDRSFTTTLPSAHNYEDLLSEVSDEYSPVRVGENEPAGLCYTSATTGRPKGVIYSHRGIVLHSMMAAQVDTIGFRERDVVLPIVPMFHANCWGVPYTSALVGATQVLNGVRPDPEVICRLIDSEKVTLSLGVPTIWIGVLDHIGRSGRDYDFSSLREIVSGGSAVPISLIQAYKKKLDVNLIQAYGMTEATPIISYNRSTSGFDSYSDGDKLQLAGTQGAMVPGLEMRLVDDENNDIPWDGDQRGELLFKGPWIADSYYNDPRTEETFIDGWYHSGDIASVSPEGYIQIGDRVKDMVKSGGEWISSVDLETAIIGHPGVLEAAVIGIPHERWQERPLACVVANLESQGKLDKADVLDFIKDRFASWWMPDDVVFIDEIPKTSVGKMDKKVLRERYKDHQLGN</sequence>
<dbReference type="EC" id="6.2.1.-" evidence="7"/>
<dbReference type="AlphaFoldDB" id="A0A160V9T6"/>
<dbReference type="InterPro" id="IPR000873">
    <property type="entry name" value="AMP-dep_synth/lig_dom"/>
</dbReference>
<name>A0A160V9T6_9ZZZZ</name>
<dbReference type="EMBL" id="FAXA01000326">
    <property type="protein sequence ID" value="CUV02864.1"/>
    <property type="molecule type" value="Genomic_DNA"/>
</dbReference>
<dbReference type="PANTHER" id="PTHR43859">
    <property type="entry name" value="ACYL-ACTIVATING ENZYME"/>
    <property type="match status" value="1"/>
</dbReference>
<evidence type="ECO:0000313" key="7">
    <source>
        <dbReference type="EMBL" id="CUV02864.1"/>
    </source>
</evidence>
<reference evidence="7" key="1">
    <citation type="submission" date="2015-10" db="EMBL/GenBank/DDBJ databases">
        <authorList>
            <person name="Gilbert D.G."/>
        </authorList>
    </citation>
    <scope>NUCLEOTIDE SEQUENCE</scope>
</reference>
<dbReference type="GO" id="GO:0006631">
    <property type="term" value="P:fatty acid metabolic process"/>
    <property type="evidence" value="ECO:0007669"/>
    <property type="project" value="UniProtKB-KW"/>
</dbReference>
<evidence type="ECO:0000256" key="1">
    <source>
        <dbReference type="ARBA" id="ARBA00006432"/>
    </source>
</evidence>
<dbReference type="GO" id="GO:0016874">
    <property type="term" value="F:ligase activity"/>
    <property type="evidence" value="ECO:0007669"/>
    <property type="project" value="UniProtKB-KW"/>
</dbReference>
<dbReference type="Pfam" id="PF00501">
    <property type="entry name" value="AMP-binding"/>
    <property type="match status" value="1"/>
</dbReference>
<dbReference type="Gene3D" id="3.40.50.12780">
    <property type="entry name" value="N-terminal domain of ligase-like"/>
    <property type="match status" value="1"/>
</dbReference>
<accession>A0A160V9T6</accession>
<keyword evidence="4" id="KW-0443">Lipid metabolism</keyword>
<dbReference type="InterPro" id="IPR025110">
    <property type="entry name" value="AMP-bd_C"/>
</dbReference>
<dbReference type="SUPFAM" id="SSF56801">
    <property type="entry name" value="Acetyl-CoA synthetase-like"/>
    <property type="match status" value="1"/>
</dbReference>
<organism evidence="7">
    <name type="scientific">hydrothermal vent metagenome</name>
    <dbReference type="NCBI Taxonomy" id="652676"/>
    <lineage>
        <taxon>unclassified sequences</taxon>
        <taxon>metagenomes</taxon>
        <taxon>ecological metagenomes</taxon>
    </lineage>
</organism>
<evidence type="ECO:0000259" key="6">
    <source>
        <dbReference type="Pfam" id="PF13193"/>
    </source>
</evidence>
<dbReference type="Gene3D" id="3.30.300.30">
    <property type="match status" value="1"/>
</dbReference>
<dbReference type="CDD" id="cd12119">
    <property type="entry name" value="ttLC_FACS_AlkK_like"/>
    <property type="match status" value="1"/>
</dbReference>
<keyword evidence="3" id="KW-0276">Fatty acid metabolism</keyword>
<feature type="domain" description="AMP-binding enzyme C-terminal" evidence="6">
    <location>
        <begin position="446"/>
        <end position="522"/>
    </location>
</feature>
<dbReference type="PANTHER" id="PTHR43859:SF4">
    <property type="entry name" value="BUTANOATE--COA LIGASE AAE1-RELATED"/>
    <property type="match status" value="1"/>
</dbReference>
<protein>
    <submittedName>
        <fullName evidence="7">Medium-chain-fatty-acid--CoA ligase</fullName>
        <ecNumber evidence="7">6.2.1.-</ecNumber>
    </submittedName>
</protein>